<dbReference type="EMBL" id="JBBPFD010000003">
    <property type="protein sequence ID" value="KAK7934109.1"/>
    <property type="molecule type" value="Genomic_DNA"/>
</dbReference>
<dbReference type="Pfam" id="PF00240">
    <property type="entry name" value="ubiquitin"/>
    <property type="match status" value="2"/>
</dbReference>
<dbReference type="SMART" id="SM00213">
    <property type="entry name" value="UBQ"/>
    <property type="match status" value="2"/>
</dbReference>
<comment type="caution">
    <text evidence="2">The sequence shown here is derived from an EMBL/GenBank/DDBJ whole genome shotgun (WGS) entry which is preliminary data.</text>
</comment>
<organism evidence="2 3">
    <name type="scientific">Mugilogobius chulae</name>
    <name type="common">yellowstripe goby</name>
    <dbReference type="NCBI Taxonomy" id="88201"/>
    <lineage>
        <taxon>Eukaryota</taxon>
        <taxon>Metazoa</taxon>
        <taxon>Chordata</taxon>
        <taxon>Craniata</taxon>
        <taxon>Vertebrata</taxon>
        <taxon>Euteleostomi</taxon>
        <taxon>Actinopterygii</taxon>
        <taxon>Neopterygii</taxon>
        <taxon>Teleostei</taxon>
        <taxon>Neoteleostei</taxon>
        <taxon>Acanthomorphata</taxon>
        <taxon>Gobiaria</taxon>
        <taxon>Gobiiformes</taxon>
        <taxon>Gobioidei</taxon>
        <taxon>Gobiidae</taxon>
        <taxon>Gobionellinae</taxon>
        <taxon>Mugilogobius</taxon>
    </lineage>
</organism>
<dbReference type="PANTHER" id="PTHR10666">
    <property type="entry name" value="UBIQUITIN"/>
    <property type="match status" value="1"/>
</dbReference>
<dbReference type="InterPro" id="IPR050158">
    <property type="entry name" value="Ubiquitin_ubiquitin-like"/>
</dbReference>
<protein>
    <recommendedName>
        <fullName evidence="1">Ubiquitin-like domain-containing protein</fullName>
    </recommendedName>
</protein>
<evidence type="ECO:0000313" key="2">
    <source>
        <dbReference type="EMBL" id="KAK7934109.1"/>
    </source>
</evidence>
<dbReference type="Gene3D" id="3.10.20.90">
    <property type="entry name" value="Phosphatidylinositol 3-kinase Catalytic Subunit, Chain A, domain 1"/>
    <property type="match status" value="2"/>
</dbReference>
<dbReference type="InterPro" id="IPR000626">
    <property type="entry name" value="Ubiquitin-like_dom"/>
</dbReference>
<dbReference type="PROSITE" id="PS50053">
    <property type="entry name" value="UBIQUITIN_2"/>
    <property type="match status" value="2"/>
</dbReference>
<feature type="domain" description="Ubiquitin-like" evidence="1">
    <location>
        <begin position="51"/>
        <end position="125"/>
    </location>
</feature>
<sequence>MKSPERGKTNLRVGVSKQLSCYKNPLHAHIFENSTEEILLSTTSFIQVALMEITITMLNGSCVTLTVNPGDTVASLKGLIQRQMNVPPQCQKLTICNGQVKILTDNSKPLSYYGLVSGSKVSLLVVEPVNIQVFLKNEKGQTSTYDIDPDETVQGFKSKVYSRERIPVDQQRLIYQGKEMMNGKLTDYGVEALGTIYLTLRLRGG</sequence>
<keyword evidence="3" id="KW-1185">Reference proteome</keyword>
<dbReference type="PRINTS" id="PR00348">
    <property type="entry name" value="UBIQUITIN"/>
</dbReference>
<accession>A0AAW0PSN2</accession>
<dbReference type="InterPro" id="IPR019956">
    <property type="entry name" value="Ubiquitin_dom"/>
</dbReference>
<evidence type="ECO:0000259" key="1">
    <source>
        <dbReference type="PROSITE" id="PS50053"/>
    </source>
</evidence>
<evidence type="ECO:0000313" key="3">
    <source>
        <dbReference type="Proteomes" id="UP001460270"/>
    </source>
</evidence>
<dbReference type="Proteomes" id="UP001460270">
    <property type="component" value="Unassembled WGS sequence"/>
</dbReference>
<dbReference type="InterPro" id="IPR029071">
    <property type="entry name" value="Ubiquitin-like_domsf"/>
</dbReference>
<dbReference type="FunFam" id="3.10.20.90:FF:000205">
    <property type="entry name" value="2'-5'-oligoadenylate synthase-like protein 2"/>
    <property type="match status" value="1"/>
</dbReference>
<gene>
    <name evidence="2" type="ORF">WMY93_005005</name>
</gene>
<proteinExistence type="predicted"/>
<dbReference type="AlphaFoldDB" id="A0AAW0PSN2"/>
<dbReference type="CDD" id="cd17039">
    <property type="entry name" value="Ubl_ubiquitin_like"/>
    <property type="match status" value="1"/>
</dbReference>
<dbReference type="SUPFAM" id="SSF54236">
    <property type="entry name" value="Ubiquitin-like"/>
    <property type="match status" value="2"/>
</dbReference>
<reference evidence="3" key="1">
    <citation type="submission" date="2024-04" db="EMBL/GenBank/DDBJ databases">
        <title>Salinicola lusitanus LLJ914,a marine bacterium isolated from the Okinawa Trough.</title>
        <authorList>
            <person name="Li J."/>
        </authorList>
    </citation>
    <scope>NUCLEOTIDE SEQUENCE [LARGE SCALE GENOMIC DNA]</scope>
</reference>
<name>A0AAW0PSN2_9GOBI</name>
<feature type="domain" description="Ubiquitin-like" evidence="1">
    <location>
        <begin position="131"/>
        <end position="205"/>
    </location>
</feature>